<protein>
    <submittedName>
        <fullName evidence="1">Acyl-CoA thioesterase</fullName>
    </submittedName>
</protein>
<evidence type="ECO:0000313" key="2">
    <source>
        <dbReference type="Proteomes" id="UP001299970"/>
    </source>
</evidence>
<dbReference type="Pfam" id="PF13279">
    <property type="entry name" value="4HBT_2"/>
    <property type="match status" value="1"/>
</dbReference>
<dbReference type="Gene3D" id="3.10.129.10">
    <property type="entry name" value="Hotdog Thioesterase"/>
    <property type="match status" value="1"/>
</dbReference>
<gene>
    <name evidence="1" type="ORF">MMF94_35365</name>
</gene>
<dbReference type="InterPro" id="IPR029069">
    <property type="entry name" value="HotDog_dom_sf"/>
</dbReference>
<accession>A0ABS9TR57</accession>
<reference evidence="1 2" key="1">
    <citation type="submission" date="2022-03" db="EMBL/GenBank/DDBJ databases">
        <title>Pseudonocardia alaer sp. nov., a novel actinomycete isolated from reed forest soil.</title>
        <authorList>
            <person name="Wang L."/>
        </authorList>
    </citation>
    <scope>NUCLEOTIDE SEQUENCE [LARGE SCALE GENOMIC DNA]</scope>
    <source>
        <strain evidence="1 2">Y-16303</strain>
    </source>
</reference>
<proteinExistence type="predicted"/>
<sequence length="152" mass="17008">MATAEQVERTDRDHDELPSVVVQRRVEWHDTDAAGHHHHGAVLRWVESAESVLLHRRDATALYGRIPRVHYEVDYLHRLYYGQVVEIELAVQRVGTKSVRYAFVVRGGGTVAATGNLVMAMAARDSPGAIPLPPEIRRALTTGGRQRPETID</sequence>
<dbReference type="CDD" id="cd00586">
    <property type="entry name" value="4HBT"/>
    <property type="match status" value="1"/>
</dbReference>
<dbReference type="Proteomes" id="UP001299970">
    <property type="component" value="Unassembled WGS sequence"/>
</dbReference>
<dbReference type="RefSeq" id="WP_241041818.1">
    <property type="nucleotide sequence ID" value="NZ_BAAAJF010000029.1"/>
</dbReference>
<keyword evidence="2" id="KW-1185">Reference proteome</keyword>
<dbReference type="SUPFAM" id="SSF54637">
    <property type="entry name" value="Thioesterase/thiol ester dehydrase-isomerase"/>
    <property type="match status" value="1"/>
</dbReference>
<evidence type="ECO:0000313" key="1">
    <source>
        <dbReference type="EMBL" id="MCH6171011.1"/>
    </source>
</evidence>
<name>A0ABS9TR57_9PSEU</name>
<dbReference type="EMBL" id="JAKXMK010000038">
    <property type="protein sequence ID" value="MCH6171011.1"/>
    <property type="molecule type" value="Genomic_DNA"/>
</dbReference>
<comment type="caution">
    <text evidence="1">The sequence shown here is derived from an EMBL/GenBank/DDBJ whole genome shotgun (WGS) entry which is preliminary data.</text>
</comment>
<organism evidence="1 2">
    <name type="scientific">Pseudonocardia alaniniphila</name>
    <dbReference type="NCBI Taxonomy" id="75291"/>
    <lineage>
        <taxon>Bacteria</taxon>
        <taxon>Bacillati</taxon>
        <taxon>Actinomycetota</taxon>
        <taxon>Actinomycetes</taxon>
        <taxon>Pseudonocardiales</taxon>
        <taxon>Pseudonocardiaceae</taxon>
        <taxon>Pseudonocardia</taxon>
    </lineage>
</organism>